<sequence length="62" mass="7058">MTECLSHKRDCLGKDKITCSKSHLFVLEKADYTYNYAVIRQVGQPTRLPVICSIPSSLQEEL</sequence>
<protein>
    <submittedName>
        <fullName evidence="1">Uncharacterized protein</fullName>
    </submittedName>
</protein>
<dbReference type="Proteomes" id="UP000295710">
    <property type="component" value="Unassembled WGS sequence"/>
</dbReference>
<organism evidence="1 2">
    <name type="scientific">Extibacter muris</name>
    <dbReference type="NCBI Taxonomy" id="1796622"/>
    <lineage>
        <taxon>Bacteria</taxon>
        <taxon>Bacillati</taxon>
        <taxon>Bacillota</taxon>
        <taxon>Clostridia</taxon>
        <taxon>Lachnospirales</taxon>
        <taxon>Lachnospiraceae</taxon>
        <taxon>Extibacter</taxon>
    </lineage>
</organism>
<dbReference type="EMBL" id="SMMX01000025">
    <property type="protein sequence ID" value="TDA20278.1"/>
    <property type="molecule type" value="Genomic_DNA"/>
</dbReference>
<proteinExistence type="predicted"/>
<dbReference type="AlphaFoldDB" id="A0A4R4FAF5"/>
<reference evidence="1 2" key="1">
    <citation type="journal article" date="2016" name="Nat. Microbiol.">
        <title>The Mouse Intestinal Bacterial Collection (miBC) provides host-specific insight into cultured diversity and functional potential of the gut microbiota.</title>
        <authorList>
            <person name="Lagkouvardos I."/>
            <person name="Pukall R."/>
            <person name="Abt B."/>
            <person name="Foesel B.U."/>
            <person name="Meier-Kolthoff J.P."/>
            <person name="Kumar N."/>
            <person name="Bresciani A."/>
            <person name="Martinez I."/>
            <person name="Just S."/>
            <person name="Ziegler C."/>
            <person name="Brugiroux S."/>
            <person name="Garzetti D."/>
            <person name="Wenning M."/>
            <person name="Bui T.P."/>
            <person name="Wang J."/>
            <person name="Hugenholtz F."/>
            <person name="Plugge C.M."/>
            <person name="Peterson D.A."/>
            <person name="Hornef M.W."/>
            <person name="Baines J.F."/>
            <person name="Smidt H."/>
            <person name="Walter J."/>
            <person name="Kristiansen K."/>
            <person name="Nielsen H.B."/>
            <person name="Haller D."/>
            <person name="Overmann J."/>
            <person name="Stecher B."/>
            <person name="Clavel T."/>
        </authorList>
    </citation>
    <scope>NUCLEOTIDE SEQUENCE [LARGE SCALE GENOMIC DNA]</scope>
    <source>
        <strain evidence="1 2">DSM 28560</strain>
    </source>
</reference>
<keyword evidence="2" id="KW-1185">Reference proteome</keyword>
<gene>
    <name evidence="1" type="ORF">E1963_17870</name>
</gene>
<comment type="caution">
    <text evidence="1">The sequence shown here is derived from an EMBL/GenBank/DDBJ whole genome shotgun (WGS) entry which is preliminary data.</text>
</comment>
<evidence type="ECO:0000313" key="2">
    <source>
        <dbReference type="Proteomes" id="UP000295710"/>
    </source>
</evidence>
<evidence type="ECO:0000313" key="1">
    <source>
        <dbReference type="EMBL" id="TDA20278.1"/>
    </source>
</evidence>
<name>A0A4R4FAF5_9FIRM</name>
<accession>A0A4R4FAF5</accession>